<name>A0A6I3LLX0_9FLAO</name>
<dbReference type="InterPro" id="IPR003313">
    <property type="entry name" value="AraC-bd"/>
</dbReference>
<comment type="caution">
    <text evidence="5">The sequence shown here is derived from an EMBL/GenBank/DDBJ whole genome shotgun (WGS) entry which is preliminary data.</text>
</comment>
<dbReference type="InterPro" id="IPR009057">
    <property type="entry name" value="Homeodomain-like_sf"/>
</dbReference>
<gene>
    <name evidence="5" type="ORF">GJV76_10285</name>
</gene>
<dbReference type="SUPFAM" id="SSF51215">
    <property type="entry name" value="Regulatory protein AraC"/>
    <property type="match status" value="1"/>
</dbReference>
<keyword evidence="1" id="KW-0805">Transcription regulation</keyword>
<accession>A0A6I3LLX0</accession>
<sequence>MKKIPRFNSCDLLDQENIAQDCVIFDLQHVLSLRNNVVSVAHKHLFYQILFITGGEGEHFIDYKNYNVKKGDLFFINPGQVHRWDFNEHTQGFIINFTKDFFASFLSDSQFIDNLPFFRLDIDNESLLSIDSYYSTILNIFDKINYEVHLQKGTDQNLIRVYLLELFLLCKKHYEHDDNFTYSQLQPSNLVKQFEYLVEKHFYELRFPKEYAELLYVTPNYLNAVCQKVRGQSAGELIRGRILLESKRLLVNTNMSASEIAYKLSFKDNSYFSRFFKKYVGVAPDEYRKS</sequence>
<dbReference type="Proteomes" id="UP000438760">
    <property type="component" value="Unassembled WGS sequence"/>
</dbReference>
<dbReference type="OrthoDB" id="2666928at2"/>
<dbReference type="PROSITE" id="PS01124">
    <property type="entry name" value="HTH_ARAC_FAMILY_2"/>
    <property type="match status" value="1"/>
</dbReference>
<evidence type="ECO:0000256" key="2">
    <source>
        <dbReference type="ARBA" id="ARBA00023125"/>
    </source>
</evidence>
<protein>
    <submittedName>
        <fullName evidence="5">Helix-turn-helix domain-containing protein</fullName>
    </submittedName>
</protein>
<dbReference type="Gene3D" id="2.60.120.10">
    <property type="entry name" value="Jelly Rolls"/>
    <property type="match status" value="1"/>
</dbReference>
<dbReference type="Pfam" id="PF12833">
    <property type="entry name" value="HTH_18"/>
    <property type="match status" value="1"/>
</dbReference>
<dbReference type="Gene3D" id="1.10.10.60">
    <property type="entry name" value="Homeodomain-like"/>
    <property type="match status" value="1"/>
</dbReference>
<dbReference type="SMART" id="SM00342">
    <property type="entry name" value="HTH_ARAC"/>
    <property type="match status" value="1"/>
</dbReference>
<dbReference type="RefSeq" id="WP_155092532.1">
    <property type="nucleotide sequence ID" value="NZ_CP102754.1"/>
</dbReference>
<dbReference type="AlphaFoldDB" id="A0A6I3LLX0"/>
<dbReference type="Pfam" id="PF02311">
    <property type="entry name" value="AraC_binding"/>
    <property type="match status" value="1"/>
</dbReference>
<keyword evidence="6" id="KW-1185">Reference proteome</keyword>
<keyword evidence="2" id="KW-0238">DNA-binding</keyword>
<keyword evidence="3" id="KW-0804">Transcription</keyword>
<dbReference type="GO" id="GO:0003700">
    <property type="term" value="F:DNA-binding transcription factor activity"/>
    <property type="evidence" value="ECO:0007669"/>
    <property type="project" value="InterPro"/>
</dbReference>
<evidence type="ECO:0000259" key="4">
    <source>
        <dbReference type="PROSITE" id="PS01124"/>
    </source>
</evidence>
<dbReference type="EMBL" id="WMJX01000021">
    <property type="protein sequence ID" value="MTG98506.1"/>
    <property type="molecule type" value="Genomic_DNA"/>
</dbReference>
<dbReference type="PANTHER" id="PTHR43280:SF32">
    <property type="entry name" value="TRANSCRIPTIONAL REGULATORY PROTEIN"/>
    <property type="match status" value="1"/>
</dbReference>
<reference evidence="5 6" key="1">
    <citation type="submission" date="2019-11" db="EMBL/GenBank/DDBJ databases">
        <title>Genome of Strain BIT-d1.</title>
        <authorList>
            <person name="Yang Y."/>
        </authorList>
    </citation>
    <scope>NUCLEOTIDE SEQUENCE [LARGE SCALE GENOMIC DNA]</scope>
    <source>
        <strain evidence="5 6">BIT-d1</strain>
    </source>
</reference>
<evidence type="ECO:0000256" key="3">
    <source>
        <dbReference type="ARBA" id="ARBA00023163"/>
    </source>
</evidence>
<dbReference type="GO" id="GO:0043565">
    <property type="term" value="F:sequence-specific DNA binding"/>
    <property type="evidence" value="ECO:0007669"/>
    <property type="project" value="InterPro"/>
</dbReference>
<evidence type="ECO:0000256" key="1">
    <source>
        <dbReference type="ARBA" id="ARBA00023015"/>
    </source>
</evidence>
<feature type="domain" description="HTH araC/xylS-type" evidence="4">
    <location>
        <begin position="192"/>
        <end position="290"/>
    </location>
</feature>
<dbReference type="SUPFAM" id="SSF46689">
    <property type="entry name" value="Homeodomain-like"/>
    <property type="match status" value="1"/>
</dbReference>
<evidence type="ECO:0000313" key="6">
    <source>
        <dbReference type="Proteomes" id="UP000438760"/>
    </source>
</evidence>
<organism evidence="5 6">
    <name type="scientific">Myroides albus</name>
    <dbReference type="NCBI Taxonomy" id="2562892"/>
    <lineage>
        <taxon>Bacteria</taxon>
        <taxon>Pseudomonadati</taxon>
        <taxon>Bacteroidota</taxon>
        <taxon>Flavobacteriia</taxon>
        <taxon>Flavobacteriales</taxon>
        <taxon>Flavobacteriaceae</taxon>
        <taxon>Myroides</taxon>
    </lineage>
</organism>
<dbReference type="InterPro" id="IPR014710">
    <property type="entry name" value="RmlC-like_jellyroll"/>
</dbReference>
<dbReference type="PRINTS" id="PR00032">
    <property type="entry name" value="HTHARAC"/>
</dbReference>
<evidence type="ECO:0000313" key="5">
    <source>
        <dbReference type="EMBL" id="MTG98506.1"/>
    </source>
</evidence>
<proteinExistence type="predicted"/>
<dbReference type="InterPro" id="IPR018060">
    <property type="entry name" value="HTH_AraC"/>
</dbReference>
<dbReference type="InterPro" id="IPR037923">
    <property type="entry name" value="HTH-like"/>
</dbReference>
<dbReference type="PANTHER" id="PTHR43280">
    <property type="entry name" value="ARAC-FAMILY TRANSCRIPTIONAL REGULATOR"/>
    <property type="match status" value="1"/>
</dbReference>
<dbReference type="InterPro" id="IPR020449">
    <property type="entry name" value="Tscrpt_reg_AraC-type_HTH"/>
</dbReference>